<dbReference type="PANTHER" id="PTHR13495">
    <property type="entry name" value="NEFA-INTERACTING NUCLEAR PROTEIN NIP30"/>
    <property type="match status" value="1"/>
</dbReference>
<accession>A0AAX4P6A7</accession>
<evidence type="ECO:0000256" key="1">
    <source>
        <dbReference type="ARBA" id="ARBA00004123"/>
    </source>
</evidence>
<name>A0AAX4P6A7_9CHLO</name>
<evidence type="ECO:0000313" key="6">
    <source>
        <dbReference type="Proteomes" id="UP001472866"/>
    </source>
</evidence>
<reference evidence="5 6" key="1">
    <citation type="submission" date="2024-03" db="EMBL/GenBank/DDBJ databases">
        <title>Complete genome sequence of the green alga Chloropicon roscoffensis RCC1871.</title>
        <authorList>
            <person name="Lemieux C."/>
            <person name="Pombert J.-F."/>
            <person name="Otis C."/>
            <person name="Turmel M."/>
        </authorList>
    </citation>
    <scope>NUCLEOTIDE SEQUENCE [LARGE SCALE GENOMIC DNA]</scope>
    <source>
        <strain evidence="5 6">RCC1871</strain>
    </source>
</reference>
<feature type="region of interest" description="Disordered" evidence="3">
    <location>
        <begin position="71"/>
        <end position="97"/>
    </location>
</feature>
<dbReference type="EMBL" id="CP151504">
    <property type="protein sequence ID" value="WZN61628.1"/>
    <property type="molecule type" value="Genomic_DNA"/>
</dbReference>
<gene>
    <name evidence="5" type="ORF">HKI87_04g31630</name>
</gene>
<evidence type="ECO:0000313" key="5">
    <source>
        <dbReference type="EMBL" id="WZN61628.1"/>
    </source>
</evidence>
<dbReference type="AlphaFoldDB" id="A0AAX4P6A7"/>
<dbReference type="InterPro" id="IPR039845">
    <property type="entry name" value="FAM192A"/>
</dbReference>
<organism evidence="5 6">
    <name type="scientific">Chloropicon roscoffensis</name>
    <dbReference type="NCBI Taxonomy" id="1461544"/>
    <lineage>
        <taxon>Eukaryota</taxon>
        <taxon>Viridiplantae</taxon>
        <taxon>Chlorophyta</taxon>
        <taxon>Chloropicophyceae</taxon>
        <taxon>Chloropicales</taxon>
        <taxon>Chloropicaceae</taxon>
        <taxon>Chloropicon</taxon>
    </lineage>
</organism>
<evidence type="ECO:0000259" key="4">
    <source>
        <dbReference type="Pfam" id="PF10187"/>
    </source>
</evidence>
<dbReference type="Pfam" id="PF10187">
    <property type="entry name" value="FAM192A_Fyv6_N"/>
    <property type="match status" value="1"/>
</dbReference>
<comment type="subcellular location">
    <subcellularLocation>
        <location evidence="1">Nucleus</location>
    </subcellularLocation>
</comment>
<sequence length="228" mass="25054">MEGGKRKVGMLRVERQEQVFEREAVLGRDAESVFPTELKAASEAEANEVTDALKEALGSVKFVTESQVEEIKAKDGGGGDGAGTSKPLAQVLSERKQQKDEAFQEQWKLIKQGKNRPLDADEIAFLESVETKKRKIEETRKAEEETEVLAFQLAREQAAARSGPRARATSAKPPAERRQRPTKPSAGCLLRVKPKVPPRETNAEEEGHEEPAAWTGLSLLGDYGSDSD</sequence>
<dbReference type="PANTHER" id="PTHR13495:SF0">
    <property type="entry name" value="PSME3-INTERACTING PROTEIN"/>
    <property type="match status" value="1"/>
</dbReference>
<evidence type="ECO:0000256" key="3">
    <source>
        <dbReference type="SAM" id="MobiDB-lite"/>
    </source>
</evidence>
<dbReference type="InterPro" id="IPR019331">
    <property type="entry name" value="FAM192A/Fyv6_N"/>
</dbReference>
<dbReference type="GO" id="GO:0005634">
    <property type="term" value="C:nucleus"/>
    <property type="evidence" value="ECO:0007669"/>
    <property type="project" value="UniProtKB-SubCell"/>
</dbReference>
<dbReference type="Proteomes" id="UP001472866">
    <property type="component" value="Chromosome 04"/>
</dbReference>
<feature type="region of interest" description="Disordered" evidence="3">
    <location>
        <begin position="155"/>
        <end position="228"/>
    </location>
</feature>
<keyword evidence="6" id="KW-1185">Reference proteome</keyword>
<evidence type="ECO:0000256" key="2">
    <source>
        <dbReference type="ARBA" id="ARBA00023242"/>
    </source>
</evidence>
<keyword evidence="2" id="KW-0539">Nucleus</keyword>
<feature type="domain" description="FAM192A/Fyv6 N-terminal" evidence="4">
    <location>
        <begin position="82"/>
        <end position="151"/>
    </location>
</feature>
<protein>
    <submittedName>
        <fullName evidence="5">Nefa_Nip30_N domain-containing protein</fullName>
    </submittedName>
</protein>
<proteinExistence type="predicted"/>